<dbReference type="EMBL" id="PYZL01000023">
    <property type="protein sequence ID" value="PTE73650.1"/>
    <property type="molecule type" value="Genomic_DNA"/>
</dbReference>
<evidence type="ECO:0000256" key="12">
    <source>
        <dbReference type="ARBA" id="ARBA00048988"/>
    </source>
</evidence>
<comment type="catalytic activity">
    <reaction evidence="12 13">
        <text>ATP + H2O = ADP + phosphate + H(+)</text>
        <dbReference type="Rhea" id="RHEA:13065"/>
        <dbReference type="ChEBI" id="CHEBI:15377"/>
        <dbReference type="ChEBI" id="CHEBI:15378"/>
        <dbReference type="ChEBI" id="CHEBI:30616"/>
        <dbReference type="ChEBI" id="CHEBI:43474"/>
        <dbReference type="ChEBI" id="CHEBI:456216"/>
        <dbReference type="EC" id="5.6.2.4"/>
    </reaction>
</comment>
<evidence type="ECO:0000259" key="15">
    <source>
        <dbReference type="PROSITE" id="PS51198"/>
    </source>
</evidence>
<comment type="catalytic activity">
    <reaction evidence="11 13">
        <text>Couples ATP hydrolysis with the unwinding of duplex DNA by translocating in the 3'-5' direction.</text>
        <dbReference type="EC" id="5.6.2.4"/>
    </reaction>
</comment>
<comment type="similarity">
    <text evidence="13">Belongs to the helicase family. AddA subfamily.</text>
</comment>
<dbReference type="InterPro" id="IPR014016">
    <property type="entry name" value="UvrD-like_ATP-bd"/>
</dbReference>
<accession>A0A2T4KID0</accession>
<dbReference type="GO" id="GO:0003690">
    <property type="term" value="F:double-stranded DNA binding"/>
    <property type="evidence" value="ECO:0007669"/>
    <property type="project" value="UniProtKB-UniRule"/>
</dbReference>
<evidence type="ECO:0000256" key="6">
    <source>
        <dbReference type="ARBA" id="ARBA00022839"/>
    </source>
</evidence>
<dbReference type="InterPro" id="IPR011335">
    <property type="entry name" value="Restrct_endonuc-II-like"/>
</dbReference>
<dbReference type="GO" id="GO:0008408">
    <property type="term" value="F:3'-5' exonuclease activity"/>
    <property type="evidence" value="ECO:0007669"/>
    <property type="project" value="UniProtKB-UniRule"/>
</dbReference>
<protein>
    <recommendedName>
        <fullName evidence="13">ATP-dependent helicase/nuclease subunit A</fullName>
        <ecNumber evidence="13">3.1.-.-</ecNumber>
        <ecNumber evidence="13">5.6.2.4</ecNumber>
    </recommendedName>
    <alternativeName>
        <fullName evidence="13">ATP-dependent helicase/nuclease AddA</fullName>
    </alternativeName>
    <alternativeName>
        <fullName evidence="13">DNA 3'-5' helicase AddA</fullName>
    </alternativeName>
</protein>
<keyword evidence="4 13" id="KW-0378">Hydrolase</keyword>
<dbReference type="Gene3D" id="3.90.320.10">
    <property type="match status" value="1"/>
</dbReference>
<dbReference type="InterPro" id="IPR000212">
    <property type="entry name" value="DNA_helicase_UvrD/REP"/>
</dbReference>
<organism evidence="17 18">
    <name type="scientific">Staphylococcus devriesei</name>
    <dbReference type="NCBI Taxonomy" id="586733"/>
    <lineage>
        <taxon>Bacteria</taxon>
        <taxon>Bacillati</taxon>
        <taxon>Bacillota</taxon>
        <taxon>Bacilli</taxon>
        <taxon>Bacillales</taxon>
        <taxon>Staphylococcaceae</taxon>
        <taxon>Staphylococcus</taxon>
    </lineage>
</organism>
<dbReference type="HAMAP" id="MF_01451">
    <property type="entry name" value="AddA"/>
    <property type="match status" value="1"/>
</dbReference>
<keyword evidence="9 13" id="KW-0234">DNA repair</keyword>
<evidence type="ECO:0000256" key="7">
    <source>
        <dbReference type="ARBA" id="ARBA00022840"/>
    </source>
</evidence>
<dbReference type="Pfam" id="PF00580">
    <property type="entry name" value="UvrD-helicase"/>
    <property type="match status" value="1"/>
</dbReference>
<reference evidence="17 18" key="1">
    <citation type="journal article" date="2016" name="Front. Microbiol.">
        <title>Comprehensive Phylogenetic Analysis of Bovine Non-aureus Staphylococci Species Based on Whole-Genome Sequencing.</title>
        <authorList>
            <person name="Naushad S."/>
            <person name="Barkema H.W."/>
            <person name="Luby C."/>
            <person name="Condas L.A."/>
            <person name="Nobrega D.B."/>
            <person name="Carson D.A."/>
            <person name="De Buck J."/>
        </authorList>
    </citation>
    <scope>NUCLEOTIDE SEQUENCE [LARGE SCALE GENOMIC DNA]</scope>
    <source>
        <strain evidence="17 18">SNUC 761</strain>
    </source>
</reference>
<dbReference type="PANTHER" id="PTHR11070:SF48">
    <property type="entry name" value="ATP-DEPENDENT HELICASE_NUCLEASE SUBUNIT A"/>
    <property type="match status" value="1"/>
</dbReference>
<dbReference type="FunFam" id="3.40.50.300:FF:001236">
    <property type="entry name" value="ATP-dependent helicase/nuclease subunit A"/>
    <property type="match status" value="1"/>
</dbReference>
<dbReference type="SUPFAM" id="SSF52540">
    <property type="entry name" value="P-loop containing nucleoside triphosphate hydrolases"/>
    <property type="match status" value="1"/>
</dbReference>
<dbReference type="PANTHER" id="PTHR11070">
    <property type="entry name" value="UVRD / RECB / PCRA DNA HELICASE FAMILY MEMBER"/>
    <property type="match status" value="1"/>
</dbReference>
<dbReference type="PROSITE" id="PS51198">
    <property type="entry name" value="UVRD_HELICASE_ATP_BIND"/>
    <property type="match status" value="1"/>
</dbReference>
<evidence type="ECO:0000256" key="8">
    <source>
        <dbReference type="ARBA" id="ARBA00023125"/>
    </source>
</evidence>
<name>A0A2T4KID0_9STAP</name>
<evidence type="ECO:0000256" key="5">
    <source>
        <dbReference type="ARBA" id="ARBA00022806"/>
    </source>
</evidence>
<dbReference type="AlphaFoldDB" id="A0A2T4KID0"/>
<keyword evidence="5 13" id="KW-0347">Helicase</keyword>
<comment type="function">
    <text evidence="13">The heterodimer acts as both an ATP-dependent DNA helicase and an ATP-dependent, dual-direction single-stranded exonuclease. Recognizes the chi site generating a DNA molecule suitable for the initiation of homologous recombination. The AddA nuclease domain is required for chi fragment generation; this subunit has the helicase and 3' -&gt; 5' nuclease activities.</text>
</comment>
<proteinExistence type="inferred from homology"/>
<sequence>MNNIPVKPPEAQWTDAQWQSIYANGQDTLVAAAAGSGKTAVLVERIIQKIIRDEIDVDKLLVVTFTNLSAREMKHRVDQRIQQASIDDPSNEHLKNQRIKIHQAQISTLHSFCLKIIQQHYDVIDLDPNFRTITDMENELLLDQSIDEVLETHYEDPAVEFVTLVEQLSNDRNDENFRRILKNFYKFSIANPSPYEWLDRLVKPYEDEEMYQLLLNELSNIANVQITAAYDALREAESLLLSCNAVEKHIDVVKTERAFCEKVIEGGLLNKEILIEHEPSKFPMMSAKIKKENDNDELLENIKEFYKSYRNKVIDVKNEYFMRSTEDLKQDMRKLVPRVQYLIRVVKDIIETFGHKKRNRNVLDFSDYEQFALQILTDEQGNPSSIAQDYRRQFEEILIDEYQDTNQVQEAIISKIKRGDESNGNLFMVGDVKQSIYKFRQADPTLFMGKYNRFEKDNDGTGLRIDLSKNFRSRQEVLYTTNYLFNHMMDKEVGEIDYDADARLYYGATQYSQKRMPFELHALVKSEDVSLDKDKKEQEAYYIVEQVKHILEEQEVYDMKTGRHRKPSYKDIVILSRDVKNSRNIQKAFKNSRIPFHVNSKEGYFDQTEVRLVLSFLRTVDNPLQDIYLVGLMRSVIYQFTEDELAQIRVTSSNDDYFYQSIMHYIQDDASPKELVAKLQYFINDLEMYQDYSQDHAVYQLIDKFYNDHFVIQYFSGLIGGKARRANLYGLFNKAIEFENSTFRGLYQFIRYIDELIERNQDFGEENVIGPNDDVVRMMTVHSSKGLEFPFVIYVGLTKEYKVKELGAPLLLNQKYGLGLQYYDLEQNISFPSLLSLIIKENAKREMISEEMRLIYVALTRAKEQLILIGTVDKEDKLLSYEKKTISNDLLASHERLEAKSSFELIFSILAKHKSTSLVPEYQFERSIEDLEDSLYPTVDVKVQHFDDLDIAIDNEESEYRTIEDIETGGSNDDRLKQQINEQLSFKYPFIKDTEKPSKQSVSELKRQLETEESGTSYERVRQYRIGVSTYERPKFLREDKKRKANERGTLMHTVMQHLPFKEERLTETELDDYIDKLIDNHIIEEDAKKDIQYEEVMRFIRSDLYMRITQADKVFRELPFVVNQARVDEMPEEDEDVSIIQGMIDLIFLEDNQYYFVDYKTDAFNRRRGLTDEEIGVQLRDKYKIQMKYYKNTLETILKSKVYGYLYFFQFGQLSIEEDK</sequence>
<evidence type="ECO:0000259" key="16">
    <source>
        <dbReference type="PROSITE" id="PS51217"/>
    </source>
</evidence>
<gene>
    <name evidence="13 17" type="primary">addA</name>
    <name evidence="17" type="ORF">BUY44_05005</name>
</gene>
<dbReference type="Gene3D" id="1.10.486.10">
    <property type="entry name" value="PCRA, domain 4"/>
    <property type="match status" value="1"/>
</dbReference>
<comment type="cofactor">
    <cofactor evidence="13">
        <name>Mg(2+)</name>
        <dbReference type="ChEBI" id="CHEBI:18420"/>
    </cofactor>
</comment>
<evidence type="ECO:0000313" key="18">
    <source>
        <dbReference type="Proteomes" id="UP000242547"/>
    </source>
</evidence>
<dbReference type="InterPro" id="IPR038726">
    <property type="entry name" value="PDDEXK_AddAB-type"/>
</dbReference>
<dbReference type="Pfam" id="PF13361">
    <property type="entry name" value="UvrD_C"/>
    <property type="match status" value="1"/>
</dbReference>
<dbReference type="Pfam" id="PF12705">
    <property type="entry name" value="PDDEXK_1"/>
    <property type="match status" value="1"/>
</dbReference>
<evidence type="ECO:0000256" key="1">
    <source>
        <dbReference type="ARBA" id="ARBA00022722"/>
    </source>
</evidence>
<dbReference type="SUPFAM" id="SSF52980">
    <property type="entry name" value="Restriction endonuclease-like"/>
    <property type="match status" value="1"/>
</dbReference>
<keyword evidence="8 13" id="KW-0238">DNA-binding</keyword>
<feature type="domain" description="UvrD-like helicase C-terminal" evidence="16">
    <location>
        <begin position="495"/>
        <end position="786"/>
    </location>
</feature>
<dbReference type="EC" id="5.6.2.4" evidence="13"/>
<dbReference type="FunFam" id="3.40.50.300:FF:001196">
    <property type="entry name" value="ATP-dependent helicase/nuclease subunit A"/>
    <property type="match status" value="1"/>
</dbReference>
<evidence type="ECO:0000256" key="14">
    <source>
        <dbReference type="PROSITE-ProRule" id="PRU00560"/>
    </source>
</evidence>
<evidence type="ECO:0000313" key="17">
    <source>
        <dbReference type="EMBL" id="PTE73650.1"/>
    </source>
</evidence>
<dbReference type="GO" id="GO:0000724">
    <property type="term" value="P:double-strand break repair via homologous recombination"/>
    <property type="evidence" value="ECO:0007669"/>
    <property type="project" value="UniProtKB-UniRule"/>
</dbReference>
<comment type="subunit">
    <text evidence="13">Heterodimer of AddA and AddB/RexB.</text>
</comment>
<evidence type="ECO:0000256" key="10">
    <source>
        <dbReference type="ARBA" id="ARBA00023235"/>
    </source>
</evidence>
<dbReference type="PROSITE" id="PS51217">
    <property type="entry name" value="UVRD_HELICASE_CTER"/>
    <property type="match status" value="1"/>
</dbReference>
<dbReference type="GO" id="GO:0005829">
    <property type="term" value="C:cytosol"/>
    <property type="evidence" value="ECO:0007669"/>
    <property type="project" value="TreeGrafter"/>
</dbReference>
<evidence type="ECO:0000256" key="3">
    <source>
        <dbReference type="ARBA" id="ARBA00022763"/>
    </source>
</evidence>
<dbReference type="InterPro" id="IPR014152">
    <property type="entry name" value="AddA"/>
</dbReference>
<evidence type="ECO:0000256" key="4">
    <source>
        <dbReference type="ARBA" id="ARBA00022801"/>
    </source>
</evidence>
<comment type="caution">
    <text evidence="17">The sequence shown here is derived from an EMBL/GenBank/DDBJ whole genome shotgun (WGS) entry which is preliminary data.</text>
</comment>
<dbReference type="InterPro" id="IPR027417">
    <property type="entry name" value="P-loop_NTPase"/>
</dbReference>
<keyword evidence="10 13" id="KW-0413">Isomerase</keyword>
<keyword evidence="7 13" id="KW-0067">ATP-binding</keyword>
<evidence type="ECO:0000256" key="11">
    <source>
        <dbReference type="ARBA" id="ARBA00034617"/>
    </source>
</evidence>
<dbReference type="RefSeq" id="WP_107505937.1">
    <property type="nucleotide sequence ID" value="NZ_CP130489.1"/>
</dbReference>
<feature type="domain" description="UvrD-like helicase ATP-binding" evidence="15">
    <location>
        <begin position="11"/>
        <end position="474"/>
    </location>
</feature>
<evidence type="ECO:0000256" key="9">
    <source>
        <dbReference type="ARBA" id="ARBA00023204"/>
    </source>
</evidence>
<keyword evidence="2 13" id="KW-0547">Nucleotide-binding</keyword>
<dbReference type="GO" id="GO:0005524">
    <property type="term" value="F:ATP binding"/>
    <property type="evidence" value="ECO:0007669"/>
    <property type="project" value="UniProtKB-UniRule"/>
</dbReference>
<dbReference type="NCBIfam" id="TIGR02785">
    <property type="entry name" value="addA_Gpos"/>
    <property type="match status" value="1"/>
</dbReference>
<evidence type="ECO:0000256" key="13">
    <source>
        <dbReference type="HAMAP-Rule" id="MF_01451"/>
    </source>
</evidence>
<keyword evidence="6 13" id="KW-0269">Exonuclease</keyword>
<feature type="binding site" evidence="14">
    <location>
        <begin position="32"/>
        <end position="39"/>
    </location>
    <ligand>
        <name>ATP</name>
        <dbReference type="ChEBI" id="CHEBI:30616"/>
    </ligand>
</feature>
<keyword evidence="1 13" id="KW-0540">Nuclease</keyword>
<dbReference type="EC" id="3.1.-.-" evidence="13"/>
<evidence type="ECO:0000256" key="2">
    <source>
        <dbReference type="ARBA" id="ARBA00022741"/>
    </source>
</evidence>
<keyword evidence="3 13" id="KW-0227">DNA damage</keyword>
<dbReference type="InterPro" id="IPR011604">
    <property type="entry name" value="PDDEXK-like_dom_sf"/>
</dbReference>
<dbReference type="GO" id="GO:0033202">
    <property type="term" value="C:DNA helicase complex"/>
    <property type="evidence" value="ECO:0007669"/>
    <property type="project" value="TreeGrafter"/>
</dbReference>
<dbReference type="InterPro" id="IPR014017">
    <property type="entry name" value="DNA_helicase_UvrD-like_C"/>
</dbReference>
<dbReference type="GO" id="GO:0043138">
    <property type="term" value="F:3'-5' DNA helicase activity"/>
    <property type="evidence" value="ECO:0007669"/>
    <property type="project" value="UniProtKB-UniRule"/>
</dbReference>
<dbReference type="Gene3D" id="3.40.50.300">
    <property type="entry name" value="P-loop containing nucleotide triphosphate hydrolases"/>
    <property type="match status" value="4"/>
</dbReference>
<dbReference type="Proteomes" id="UP000242547">
    <property type="component" value="Unassembled WGS sequence"/>
</dbReference>